<keyword evidence="2 5" id="KW-0812">Transmembrane</keyword>
<dbReference type="Proteomes" id="UP001224775">
    <property type="component" value="Unassembled WGS sequence"/>
</dbReference>
<feature type="transmembrane region" description="Helical" evidence="5">
    <location>
        <begin position="746"/>
        <end position="769"/>
    </location>
</feature>
<accession>A0AAD8YMJ0</accession>
<evidence type="ECO:0000259" key="6">
    <source>
        <dbReference type="PROSITE" id="PS51382"/>
    </source>
</evidence>
<proteinExistence type="predicted"/>
<feature type="domain" description="SPX" evidence="6">
    <location>
        <begin position="2"/>
        <end position="237"/>
    </location>
</feature>
<evidence type="ECO:0000256" key="1">
    <source>
        <dbReference type="ARBA" id="ARBA00004141"/>
    </source>
</evidence>
<keyword evidence="3 5" id="KW-1133">Transmembrane helix</keyword>
<sequence>MVGFGQSIRDARRQGWEGAYLDYERLKDVLHQMQIECDKLESNLIDDDGSQSSFIQQYSELSNQFTANLQQEIEKVSLFSLSKIGGVANAIGALRCMHRKDDGSVKNAQLSPESIIRSSSERDEGDGKGFNFDEFGERGSLLPASDRRHYSDLRSSYRSSMISNDDIFSSEKLMSLVGHQIDSECDKEKDIHDVYSELGVELLHLLKFNCLNSVGIRKISKKRNKVAQLFSLVSRQQKDHTVFEGASPRTIFLPDEVSSRFNSARDDRLHQLANTSSFVALYDSLLEALVDCETNVLQSLTLGLPISEPFIFSKDAAIKFLQESREIENGLSLLRFECTISSIHALIEFAADVHKPFQVWLSRKALIDTGKDHGDIGNSDTKALKLLLLFEPDFILQMTESELYAWFRRASSTAASGKHTRDSTFIDYAVGEDIRDWGGVDTSSLVINLVSTLLYTVNYYIIAPTANHYARLLGTSGAFGATLIGVSSFSAIFAAFLYSIWYTKATFKSGLIFSAICPLVGNLMYSLAISYQSMKLALLGRLLCGFGSAEVINRQLISACVSYHHMTRASAMFVSVSAIGMSIGPLIAAVFDMAGGRDTDVDIHIPLPGIDHSGGIVLDHCTDPGFLMAFLWLVQLLSLVFLFTEPERINCVAGTNFKVERNGDSIWTTLYALPSNLLGLLNIILSNHAFVLVGEVLISSCSMIVLRYFDWHGSRAGFILASLGGLVLPAHFIVEHASRRFPERVILRASILFVFCSVVAICNLEGLILDLAAAILNSEDTEHDMELKKLELTVNNSMKHDEFPYDWGAGVFVYLTSLSAIFIGTIVMEGVNTSLMSKSAPKELDGFVNMGLLATLVGSIGRVVGDSMITVSVFVGRSPSRDFVSVTFLPLVPLIVVGYWLLKRYYNDLLI</sequence>
<dbReference type="PANTHER" id="PTHR23510:SF64">
    <property type="entry name" value="INNER MEMBRANE TRANSPORT PROTEIN YAJR"/>
    <property type="match status" value="1"/>
</dbReference>
<protein>
    <submittedName>
        <fullName evidence="7">MFS transporter</fullName>
    </submittedName>
</protein>
<keyword evidence="8" id="KW-1185">Reference proteome</keyword>
<feature type="transmembrane region" description="Helical" evidence="5">
    <location>
        <begin position="571"/>
        <end position="591"/>
    </location>
</feature>
<feature type="transmembrane region" description="Helical" evidence="5">
    <location>
        <begin position="715"/>
        <end position="734"/>
    </location>
</feature>
<name>A0AAD8YMJ0_9STRA</name>
<dbReference type="InterPro" id="IPR051068">
    <property type="entry name" value="MFS_Domain-Containing_Protein"/>
</dbReference>
<feature type="transmembrane region" description="Helical" evidence="5">
    <location>
        <begin position="445"/>
        <end position="466"/>
    </location>
</feature>
<dbReference type="InterPro" id="IPR004331">
    <property type="entry name" value="SPX_dom"/>
</dbReference>
<dbReference type="PANTHER" id="PTHR23510">
    <property type="entry name" value="INNER MEMBRANE TRANSPORT PROTEIN YAJR"/>
    <property type="match status" value="1"/>
</dbReference>
<dbReference type="PROSITE" id="PS51382">
    <property type="entry name" value="SPX"/>
    <property type="match status" value="1"/>
</dbReference>
<evidence type="ECO:0000256" key="2">
    <source>
        <dbReference type="ARBA" id="ARBA00022692"/>
    </source>
</evidence>
<feature type="transmembrane region" description="Helical" evidence="5">
    <location>
        <begin position="807"/>
        <end position="827"/>
    </location>
</feature>
<comment type="subcellular location">
    <subcellularLocation>
        <location evidence="1">Membrane</location>
        <topology evidence="1">Multi-pass membrane protein</topology>
    </subcellularLocation>
</comment>
<evidence type="ECO:0000256" key="5">
    <source>
        <dbReference type="SAM" id="Phobius"/>
    </source>
</evidence>
<dbReference type="AlphaFoldDB" id="A0AAD8YMJ0"/>
<dbReference type="Gene3D" id="1.20.1250.20">
    <property type="entry name" value="MFS general substrate transporter like domains"/>
    <property type="match status" value="1"/>
</dbReference>
<keyword evidence="4 5" id="KW-0472">Membrane</keyword>
<dbReference type="EMBL" id="JATAAI010000001">
    <property type="protein sequence ID" value="KAK1748727.1"/>
    <property type="molecule type" value="Genomic_DNA"/>
</dbReference>
<reference evidence="7" key="1">
    <citation type="submission" date="2023-06" db="EMBL/GenBank/DDBJ databases">
        <title>Survivors Of The Sea: Transcriptome response of Skeletonema marinoi to long-term dormancy.</title>
        <authorList>
            <person name="Pinder M.I.M."/>
            <person name="Kourtchenko O."/>
            <person name="Robertson E.K."/>
            <person name="Larsson T."/>
            <person name="Maumus F."/>
            <person name="Osuna-Cruz C.M."/>
            <person name="Vancaester E."/>
            <person name="Stenow R."/>
            <person name="Vandepoele K."/>
            <person name="Ploug H."/>
            <person name="Bruchert V."/>
            <person name="Godhe A."/>
            <person name="Topel M."/>
        </authorList>
    </citation>
    <scope>NUCLEOTIDE SEQUENCE</scope>
    <source>
        <strain evidence="7">R05AC</strain>
    </source>
</reference>
<dbReference type="InterPro" id="IPR036259">
    <property type="entry name" value="MFS_trans_sf"/>
</dbReference>
<comment type="caution">
    <text evidence="7">The sequence shown here is derived from an EMBL/GenBank/DDBJ whole genome shotgun (WGS) entry which is preliminary data.</text>
</comment>
<feature type="transmembrane region" description="Helical" evidence="5">
    <location>
        <begin position="847"/>
        <end position="864"/>
    </location>
</feature>
<evidence type="ECO:0000313" key="7">
    <source>
        <dbReference type="EMBL" id="KAK1748727.1"/>
    </source>
</evidence>
<evidence type="ECO:0000313" key="8">
    <source>
        <dbReference type="Proteomes" id="UP001224775"/>
    </source>
</evidence>
<feature type="transmembrane region" description="Helical" evidence="5">
    <location>
        <begin position="884"/>
        <end position="902"/>
    </location>
</feature>
<feature type="transmembrane region" description="Helical" evidence="5">
    <location>
        <begin position="510"/>
        <end position="531"/>
    </location>
</feature>
<evidence type="ECO:0000256" key="4">
    <source>
        <dbReference type="ARBA" id="ARBA00023136"/>
    </source>
</evidence>
<feature type="transmembrane region" description="Helical" evidence="5">
    <location>
        <begin position="478"/>
        <end position="498"/>
    </location>
</feature>
<dbReference type="GO" id="GO:0016020">
    <property type="term" value="C:membrane"/>
    <property type="evidence" value="ECO:0007669"/>
    <property type="project" value="UniProtKB-SubCell"/>
</dbReference>
<evidence type="ECO:0000256" key="3">
    <source>
        <dbReference type="ARBA" id="ARBA00022989"/>
    </source>
</evidence>
<organism evidence="7 8">
    <name type="scientific">Skeletonema marinoi</name>
    <dbReference type="NCBI Taxonomy" id="267567"/>
    <lineage>
        <taxon>Eukaryota</taxon>
        <taxon>Sar</taxon>
        <taxon>Stramenopiles</taxon>
        <taxon>Ochrophyta</taxon>
        <taxon>Bacillariophyta</taxon>
        <taxon>Coscinodiscophyceae</taxon>
        <taxon>Thalassiosirophycidae</taxon>
        <taxon>Thalassiosirales</taxon>
        <taxon>Skeletonemataceae</taxon>
        <taxon>Skeletonema</taxon>
        <taxon>Skeletonema marinoi-dohrnii complex</taxon>
    </lineage>
</organism>
<dbReference type="SUPFAM" id="SSF103473">
    <property type="entry name" value="MFS general substrate transporter"/>
    <property type="match status" value="1"/>
</dbReference>
<feature type="transmembrane region" description="Helical" evidence="5">
    <location>
        <begin position="625"/>
        <end position="643"/>
    </location>
</feature>
<gene>
    <name evidence="7" type="ORF">QTG54_000666</name>
</gene>